<proteinExistence type="inferred from homology"/>
<evidence type="ECO:0000256" key="4">
    <source>
        <dbReference type="ARBA" id="ARBA00022989"/>
    </source>
</evidence>
<protein>
    <recommendedName>
        <fullName evidence="6">TVP38/TMEM64 family membrane protein</fullName>
    </recommendedName>
</protein>
<keyword evidence="4 6" id="KW-1133">Transmembrane helix</keyword>
<dbReference type="RefSeq" id="WP_236332618.1">
    <property type="nucleotide sequence ID" value="NZ_JAKIJS010000001.1"/>
</dbReference>
<dbReference type="InterPro" id="IPR032816">
    <property type="entry name" value="VTT_dom"/>
</dbReference>
<name>A0ABS9GZN1_9BACL</name>
<keyword evidence="5 6" id="KW-0472">Membrane</keyword>
<dbReference type="Pfam" id="PF09335">
    <property type="entry name" value="VTT_dom"/>
    <property type="match status" value="1"/>
</dbReference>
<evidence type="ECO:0000259" key="7">
    <source>
        <dbReference type="Pfam" id="PF09335"/>
    </source>
</evidence>
<keyword evidence="2 6" id="KW-1003">Cell membrane</keyword>
<evidence type="ECO:0000256" key="5">
    <source>
        <dbReference type="ARBA" id="ARBA00023136"/>
    </source>
</evidence>
<feature type="transmembrane region" description="Helical" evidence="6">
    <location>
        <begin position="12"/>
        <end position="37"/>
    </location>
</feature>
<accession>A0ABS9GZN1</accession>
<evidence type="ECO:0000256" key="2">
    <source>
        <dbReference type="ARBA" id="ARBA00022475"/>
    </source>
</evidence>
<comment type="similarity">
    <text evidence="6">Belongs to the TVP38/TMEM64 family.</text>
</comment>
<dbReference type="PANTHER" id="PTHR12677">
    <property type="entry name" value="GOLGI APPARATUS MEMBRANE PROTEIN TVP38-RELATED"/>
    <property type="match status" value="1"/>
</dbReference>
<feature type="domain" description="VTT" evidence="7">
    <location>
        <begin position="33"/>
        <end position="151"/>
    </location>
</feature>
<keyword evidence="3 6" id="KW-0812">Transmembrane</keyword>
<comment type="caution">
    <text evidence="6">Lacks conserved residue(s) required for the propagation of feature annotation.</text>
</comment>
<dbReference type="Proteomes" id="UP001649381">
    <property type="component" value="Unassembled WGS sequence"/>
</dbReference>
<feature type="transmembrane region" description="Helical" evidence="6">
    <location>
        <begin position="43"/>
        <end position="70"/>
    </location>
</feature>
<organism evidence="8 9">
    <name type="scientific">Pseudalkalibacillus berkeleyi</name>
    <dbReference type="NCBI Taxonomy" id="1069813"/>
    <lineage>
        <taxon>Bacteria</taxon>
        <taxon>Bacillati</taxon>
        <taxon>Bacillota</taxon>
        <taxon>Bacilli</taxon>
        <taxon>Bacillales</taxon>
        <taxon>Fictibacillaceae</taxon>
        <taxon>Pseudalkalibacillus</taxon>
    </lineage>
</organism>
<feature type="transmembrane region" description="Helical" evidence="6">
    <location>
        <begin position="158"/>
        <end position="179"/>
    </location>
</feature>
<gene>
    <name evidence="8" type="ORF">L2716_05680</name>
</gene>
<comment type="subcellular location">
    <subcellularLocation>
        <location evidence="1 6">Cell membrane</location>
        <topology evidence="1 6">Multi-pass membrane protein</topology>
    </subcellularLocation>
</comment>
<dbReference type="EMBL" id="JAKIJS010000001">
    <property type="protein sequence ID" value="MCF6137216.1"/>
    <property type="molecule type" value="Genomic_DNA"/>
</dbReference>
<evidence type="ECO:0000256" key="6">
    <source>
        <dbReference type="RuleBase" id="RU366058"/>
    </source>
</evidence>
<dbReference type="InterPro" id="IPR015414">
    <property type="entry name" value="TMEM64"/>
</dbReference>
<sequence>MGEAIVALFRDFPEFAILISIVANVIIAISGVLPSYFLTAANIYFFGFFGGTILSILGESIGAWCAFILYRKGFKKHSRKWLQKYRSVGKLINLQGRIAFQFILTLRLLPFMPSGVVTFFSAIGIVSTWTFVIASTLGKIPAILLEAFAVNQVLQWTIAGKVLLTGISLIFLLNLIVLIRKKSI</sequence>
<reference evidence="8 9" key="1">
    <citation type="submission" date="2022-01" db="EMBL/GenBank/DDBJ databases">
        <title>Alkalihalobacillus sp. EGI L200015, a novel bacterium isolated from a salt lake sediment.</title>
        <authorList>
            <person name="Gao L."/>
            <person name="Fang B.-Z."/>
            <person name="Li W.-J."/>
        </authorList>
    </citation>
    <scope>NUCLEOTIDE SEQUENCE [LARGE SCALE GENOMIC DNA]</scope>
    <source>
        <strain evidence="8 9">KCTC 12718</strain>
    </source>
</reference>
<comment type="caution">
    <text evidence="8">The sequence shown here is derived from an EMBL/GenBank/DDBJ whole genome shotgun (WGS) entry which is preliminary data.</text>
</comment>
<evidence type="ECO:0000313" key="9">
    <source>
        <dbReference type="Proteomes" id="UP001649381"/>
    </source>
</evidence>
<evidence type="ECO:0000256" key="1">
    <source>
        <dbReference type="ARBA" id="ARBA00004651"/>
    </source>
</evidence>
<evidence type="ECO:0000256" key="3">
    <source>
        <dbReference type="ARBA" id="ARBA00022692"/>
    </source>
</evidence>
<dbReference type="PANTHER" id="PTHR12677:SF55">
    <property type="entry name" value="UNDECAPRENYL PHOSPHATE TRANSPORTER SAOUHSC_00901-RELATED"/>
    <property type="match status" value="1"/>
</dbReference>
<feature type="transmembrane region" description="Helical" evidence="6">
    <location>
        <begin position="116"/>
        <end position="138"/>
    </location>
</feature>
<evidence type="ECO:0000313" key="8">
    <source>
        <dbReference type="EMBL" id="MCF6137216.1"/>
    </source>
</evidence>
<keyword evidence="9" id="KW-1185">Reference proteome</keyword>